<dbReference type="Proteomes" id="UP000252517">
    <property type="component" value="Unassembled WGS sequence"/>
</dbReference>
<dbReference type="GO" id="GO:0006635">
    <property type="term" value="P:fatty acid beta-oxidation"/>
    <property type="evidence" value="ECO:0007669"/>
    <property type="project" value="TreeGrafter"/>
</dbReference>
<reference evidence="3 4" key="1">
    <citation type="submission" date="2014-07" db="EMBL/GenBank/DDBJ databases">
        <title>Draft genome sequence of Thalassospira profundimaris S25-3-2.</title>
        <authorList>
            <person name="Lai Q."/>
            <person name="Shao Z."/>
        </authorList>
    </citation>
    <scope>NUCLEOTIDE SEQUENCE [LARGE SCALE GENOMIC DNA]</scope>
    <source>
        <strain evidence="3 4">S25-3-2</strain>
    </source>
</reference>
<organism evidence="3 4">
    <name type="scientific">Thalassospira profundimaris</name>
    <dbReference type="NCBI Taxonomy" id="502049"/>
    <lineage>
        <taxon>Bacteria</taxon>
        <taxon>Pseudomonadati</taxon>
        <taxon>Pseudomonadota</taxon>
        <taxon>Alphaproteobacteria</taxon>
        <taxon>Rhodospirillales</taxon>
        <taxon>Thalassospiraceae</taxon>
        <taxon>Thalassospira</taxon>
    </lineage>
</organism>
<evidence type="ECO:0000256" key="1">
    <source>
        <dbReference type="ARBA" id="ARBA00005254"/>
    </source>
</evidence>
<dbReference type="AlphaFoldDB" id="A0A367WKJ7"/>
<proteinExistence type="inferred from homology"/>
<comment type="similarity">
    <text evidence="1">Belongs to the enoyl-CoA hydratase/isomerase family.</text>
</comment>
<dbReference type="EMBL" id="JPWH01000036">
    <property type="protein sequence ID" value="RCK40992.1"/>
    <property type="molecule type" value="Genomic_DNA"/>
</dbReference>
<dbReference type="Gene3D" id="1.10.12.10">
    <property type="entry name" value="Lyase 2-enoyl-coa Hydratase, Chain A, domain 2"/>
    <property type="match status" value="1"/>
</dbReference>
<evidence type="ECO:0000256" key="2">
    <source>
        <dbReference type="ARBA" id="ARBA00023239"/>
    </source>
</evidence>
<accession>A0A367WKJ7</accession>
<dbReference type="RefSeq" id="WP_181847802.1">
    <property type="nucleotide sequence ID" value="NZ_JPWH01000036.1"/>
</dbReference>
<dbReference type="PANTHER" id="PTHR11941:SF54">
    <property type="entry name" value="ENOYL-COA HYDRATASE, MITOCHONDRIAL"/>
    <property type="match status" value="1"/>
</dbReference>
<dbReference type="InterPro" id="IPR029045">
    <property type="entry name" value="ClpP/crotonase-like_dom_sf"/>
</dbReference>
<name>A0A367WKJ7_9PROT</name>
<dbReference type="InterPro" id="IPR014748">
    <property type="entry name" value="Enoyl-CoA_hydra_C"/>
</dbReference>
<dbReference type="SUPFAM" id="SSF52096">
    <property type="entry name" value="ClpP/crotonase"/>
    <property type="match status" value="1"/>
</dbReference>
<evidence type="ECO:0000313" key="4">
    <source>
        <dbReference type="Proteomes" id="UP000252517"/>
    </source>
</evidence>
<evidence type="ECO:0008006" key="5">
    <source>
        <dbReference type="Google" id="ProtNLM"/>
    </source>
</evidence>
<dbReference type="PANTHER" id="PTHR11941">
    <property type="entry name" value="ENOYL-COA HYDRATASE-RELATED"/>
    <property type="match status" value="1"/>
</dbReference>
<dbReference type="InterPro" id="IPR001753">
    <property type="entry name" value="Enoyl-CoA_hydra/iso"/>
</dbReference>
<dbReference type="GO" id="GO:0016829">
    <property type="term" value="F:lyase activity"/>
    <property type="evidence" value="ECO:0007669"/>
    <property type="project" value="UniProtKB-KW"/>
</dbReference>
<protein>
    <recommendedName>
        <fullName evidence="5">Enoyl-CoA hydratase</fullName>
    </recommendedName>
</protein>
<keyword evidence="2" id="KW-0456">Lyase</keyword>
<dbReference type="Gene3D" id="3.90.226.10">
    <property type="entry name" value="2-enoyl-CoA Hydratase, Chain A, domain 1"/>
    <property type="match status" value="1"/>
</dbReference>
<evidence type="ECO:0000313" key="3">
    <source>
        <dbReference type="EMBL" id="RCK40992.1"/>
    </source>
</evidence>
<comment type="caution">
    <text evidence="3">The sequence shown here is derived from an EMBL/GenBank/DDBJ whole genome shotgun (WGS) entry which is preliminary data.</text>
</comment>
<dbReference type="CDD" id="cd06558">
    <property type="entry name" value="crotonase-like"/>
    <property type="match status" value="1"/>
</dbReference>
<sequence>MSKDHGVRLSYDGGLAEIRLNRPNARNALRGTDWLALLDAARAVAESGARAVVIRGDGHNFCSGFDVSEIAPGKTDAFAVVDGQVNPALKALRAIPVPVIAAVEGACVGGGFGIAAACDIVLCSQNAKLGSPYSAIGIMCDAGLHTFLRDTLGYQRAAYLIFTGKLLSAEEAQALGLCAEVYPDNMFESAMRAFAEKLAAGPTCALTMSKRILQHATDDTAGMEMEAVGQARVFSSEDAKAGISAFLAKTRPSFTGR</sequence>
<gene>
    <name evidence="3" type="ORF">TH25_24010</name>
</gene>
<dbReference type="Pfam" id="PF00378">
    <property type="entry name" value="ECH_1"/>
    <property type="match status" value="1"/>
</dbReference>